<evidence type="ECO:0000313" key="2">
    <source>
        <dbReference type="EMBL" id="KAJ5380756.1"/>
    </source>
</evidence>
<organism evidence="2 3">
    <name type="scientific">Penicillium cataractarum</name>
    <dbReference type="NCBI Taxonomy" id="2100454"/>
    <lineage>
        <taxon>Eukaryota</taxon>
        <taxon>Fungi</taxon>
        <taxon>Dikarya</taxon>
        <taxon>Ascomycota</taxon>
        <taxon>Pezizomycotina</taxon>
        <taxon>Eurotiomycetes</taxon>
        <taxon>Eurotiomycetidae</taxon>
        <taxon>Eurotiales</taxon>
        <taxon>Aspergillaceae</taxon>
        <taxon>Penicillium</taxon>
    </lineage>
</organism>
<reference evidence="2" key="1">
    <citation type="submission" date="2022-11" db="EMBL/GenBank/DDBJ databases">
        <authorList>
            <person name="Petersen C."/>
        </authorList>
    </citation>
    <scope>NUCLEOTIDE SEQUENCE</scope>
    <source>
        <strain evidence="2">IBT 29864</strain>
    </source>
</reference>
<dbReference type="OrthoDB" id="5352492at2759"/>
<evidence type="ECO:0000259" key="1">
    <source>
        <dbReference type="Pfam" id="PF20248"/>
    </source>
</evidence>
<dbReference type="Proteomes" id="UP001147782">
    <property type="component" value="Unassembled WGS sequence"/>
</dbReference>
<dbReference type="AlphaFoldDB" id="A0A9W9VIK6"/>
<comment type="caution">
    <text evidence="2">The sequence shown here is derived from an EMBL/GenBank/DDBJ whole genome shotgun (WGS) entry which is preliminary data.</text>
</comment>
<gene>
    <name evidence="2" type="ORF">N7496_003184</name>
</gene>
<dbReference type="Pfam" id="PF20248">
    <property type="entry name" value="DUF6603"/>
    <property type="match status" value="1"/>
</dbReference>
<feature type="domain" description="DUF6603" evidence="1">
    <location>
        <begin position="1"/>
        <end position="165"/>
    </location>
</feature>
<reference evidence="2" key="2">
    <citation type="journal article" date="2023" name="IMA Fungus">
        <title>Comparative genomic study of the Penicillium genus elucidates a diverse pangenome and 15 lateral gene transfer events.</title>
        <authorList>
            <person name="Petersen C."/>
            <person name="Sorensen T."/>
            <person name="Nielsen M.R."/>
            <person name="Sondergaard T.E."/>
            <person name="Sorensen J.L."/>
            <person name="Fitzpatrick D.A."/>
            <person name="Frisvad J.C."/>
            <person name="Nielsen K.L."/>
        </authorList>
    </citation>
    <scope>NUCLEOTIDE SEQUENCE</scope>
    <source>
        <strain evidence="2">IBT 29864</strain>
    </source>
</reference>
<dbReference type="GeneID" id="81435292"/>
<keyword evidence="3" id="KW-1185">Reference proteome</keyword>
<dbReference type="RefSeq" id="XP_056558327.1">
    <property type="nucleotide sequence ID" value="XM_056696115.1"/>
</dbReference>
<evidence type="ECO:0000313" key="3">
    <source>
        <dbReference type="Proteomes" id="UP001147782"/>
    </source>
</evidence>
<protein>
    <recommendedName>
        <fullName evidence="1">DUF6603 domain-containing protein</fullName>
    </recommendedName>
</protein>
<sequence>MAGGRLDVTIGLGPLEAYFHAYADLLINYKPFYFTAEGGLSVGVRFTMNLWICTVHISVEIGATLYLAGPPMAGRVHVNFWLMGFDVNFGPSSNALTEVLHLDEFYNLVLQSDVPRGICQSSANDTMQPHTFSCNDGLIPSGNEKSAPNSESWDVRGPVFRFTVASKFAINQADIVTVDGPSSTTVQVTARNQQIYARPMKAKDILTSRLKVSIRPCRPGSSPSPQWTKVSVVDRSVPIALWGKCIYLSLPPFLLPPT</sequence>
<dbReference type="InterPro" id="IPR046538">
    <property type="entry name" value="DUF6603"/>
</dbReference>
<name>A0A9W9VIK6_9EURO</name>
<accession>A0A9W9VIK6</accession>
<proteinExistence type="predicted"/>
<dbReference type="EMBL" id="JAPZBS010000002">
    <property type="protein sequence ID" value="KAJ5380756.1"/>
    <property type="molecule type" value="Genomic_DNA"/>
</dbReference>